<dbReference type="RefSeq" id="WP_121096009.1">
    <property type="nucleotide sequence ID" value="NZ_UIHC01000031.1"/>
</dbReference>
<dbReference type="NCBIfam" id="NF009309">
    <property type="entry name" value="PRK12666.1"/>
    <property type="match status" value="1"/>
</dbReference>
<keyword evidence="5 8" id="KW-0812">Transmembrane</keyword>
<feature type="transmembrane region" description="Helical" evidence="9">
    <location>
        <begin position="369"/>
        <end position="389"/>
    </location>
</feature>
<evidence type="ECO:0000256" key="5">
    <source>
        <dbReference type="ARBA" id="ARBA00022692"/>
    </source>
</evidence>
<evidence type="ECO:0000256" key="3">
    <source>
        <dbReference type="ARBA" id="ARBA00005346"/>
    </source>
</evidence>
<keyword evidence="12" id="KW-1185">Reference proteome</keyword>
<evidence type="ECO:0000313" key="12">
    <source>
        <dbReference type="Proteomes" id="UP000272908"/>
    </source>
</evidence>
<dbReference type="Pfam" id="PF00361">
    <property type="entry name" value="Proton_antipo_M"/>
    <property type="match status" value="1"/>
</dbReference>
<dbReference type="InterPro" id="IPR001750">
    <property type="entry name" value="ND/Mrp_TM"/>
</dbReference>
<comment type="function">
    <text evidence="1">NDH-1 shuttles electrons from NADH, via FMN and iron-sulfur (Fe-S) centers, to quinones in the respiratory chain. The immediate electron acceptor for the enzyme in this species is believed to be ubiquinone. Couples the redox reaction to proton translocation (for every two electrons transferred, four hydrogen ions are translocated across the cytoplasmic membrane), and thus conserves the redox energy in a proton gradient.</text>
</comment>
<dbReference type="GO" id="GO:0008137">
    <property type="term" value="F:NADH dehydrogenase (ubiquinone) activity"/>
    <property type="evidence" value="ECO:0007669"/>
    <property type="project" value="InterPro"/>
</dbReference>
<feature type="transmembrane region" description="Helical" evidence="9">
    <location>
        <begin position="77"/>
        <end position="97"/>
    </location>
</feature>
<evidence type="ECO:0000259" key="10">
    <source>
        <dbReference type="Pfam" id="PF00361"/>
    </source>
</evidence>
<comment type="subcellular location">
    <subcellularLocation>
        <location evidence="2">Cell membrane</location>
        <topology evidence="2">Multi-pass membrane protein</topology>
    </subcellularLocation>
    <subcellularLocation>
        <location evidence="8">Membrane</location>
        <topology evidence="8">Multi-pass membrane protein</topology>
    </subcellularLocation>
</comment>
<feature type="transmembrane region" description="Helical" evidence="9">
    <location>
        <begin position="278"/>
        <end position="296"/>
    </location>
</feature>
<feature type="transmembrane region" description="Helical" evidence="9">
    <location>
        <begin position="162"/>
        <end position="183"/>
    </location>
</feature>
<dbReference type="InterPro" id="IPR003918">
    <property type="entry name" value="NADH_UbQ_OxRdtase"/>
</dbReference>
<feature type="transmembrane region" description="Helical" evidence="9">
    <location>
        <begin position="32"/>
        <end position="56"/>
    </location>
</feature>
<protein>
    <submittedName>
        <fullName evidence="11">Na(+)/H(+) antiporter subunit D</fullName>
    </submittedName>
</protein>
<dbReference type="InterPro" id="IPR050586">
    <property type="entry name" value="CPA3_Na-H_Antiporter_D"/>
</dbReference>
<dbReference type="AlphaFoldDB" id="A0A3B0MPJ2"/>
<evidence type="ECO:0000256" key="2">
    <source>
        <dbReference type="ARBA" id="ARBA00004651"/>
    </source>
</evidence>
<feature type="transmembrane region" description="Helical" evidence="9">
    <location>
        <begin position="409"/>
        <end position="435"/>
    </location>
</feature>
<evidence type="ECO:0000256" key="1">
    <source>
        <dbReference type="ARBA" id="ARBA00002378"/>
    </source>
</evidence>
<comment type="similarity">
    <text evidence="3">Belongs to the CPA3 antiporters (TC 2.A.63) subunit D family.</text>
</comment>
<reference evidence="12" key="1">
    <citation type="submission" date="2018-08" db="EMBL/GenBank/DDBJ databases">
        <authorList>
            <person name="Rodrigo-Torres L."/>
            <person name="Arahal R. D."/>
            <person name="Lucena T."/>
        </authorList>
    </citation>
    <scope>NUCLEOTIDE SEQUENCE [LARGE SCALE GENOMIC DNA]</scope>
    <source>
        <strain evidence="12">CECT 7235</strain>
    </source>
</reference>
<evidence type="ECO:0000256" key="9">
    <source>
        <dbReference type="SAM" id="Phobius"/>
    </source>
</evidence>
<proteinExistence type="inferred from homology"/>
<feature type="transmembrane region" description="Helical" evidence="9">
    <location>
        <begin position="303"/>
        <end position="323"/>
    </location>
</feature>
<keyword evidence="4" id="KW-1003">Cell membrane</keyword>
<feature type="domain" description="NADH:quinone oxidoreductase/Mrp antiporter transmembrane" evidence="10">
    <location>
        <begin position="127"/>
        <end position="414"/>
    </location>
</feature>
<dbReference type="Proteomes" id="UP000272908">
    <property type="component" value="Unassembled WGS sequence"/>
</dbReference>
<feature type="transmembrane region" description="Helical" evidence="9">
    <location>
        <begin position="117"/>
        <end position="141"/>
    </location>
</feature>
<feature type="transmembrane region" description="Helical" evidence="9">
    <location>
        <begin position="242"/>
        <end position="266"/>
    </location>
</feature>
<keyword evidence="7 9" id="KW-0472">Membrane</keyword>
<dbReference type="GO" id="GO:0005886">
    <property type="term" value="C:plasma membrane"/>
    <property type="evidence" value="ECO:0007669"/>
    <property type="project" value="UniProtKB-SubCell"/>
</dbReference>
<evidence type="ECO:0000313" key="11">
    <source>
        <dbReference type="EMBL" id="SUZ32917.1"/>
    </source>
</evidence>
<evidence type="ECO:0000256" key="7">
    <source>
        <dbReference type="ARBA" id="ARBA00023136"/>
    </source>
</evidence>
<keyword evidence="6 9" id="KW-1133">Transmembrane helix</keyword>
<dbReference type="PRINTS" id="PR01437">
    <property type="entry name" value="NUOXDRDTASE4"/>
</dbReference>
<dbReference type="PANTHER" id="PTHR42703">
    <property type="entry name" value="NADH DEHYDROGENASE"/>
    <property type="match status" value="1"/>
</dbReference>
<sequence>MTHFMVLPLITTAVMAPALLFFRGHLTVQRTLSLVTTVALVVMTALLMVEASSGAISVYKMGNWDAPFGIVMVLDRLSALMITLTALLALGVLVYAVGTGWDTRGAHFHPLYQFQLFGLFGAMMTGDIFNLFVFFEVLLIASYGLMVHGGGRLRMRAGVQYVIYNLAGSTLFVFSLATIYGVFGTLNMADMAVQAASLPPEDAALVRTAGAMVLLVFAVKGALLPLHFWLPNTYTHAPAPVAALFAIMTKVGAYAILRVFTLVFGPSLALTGTLFSDLLMPAALFTTVIGMVGVLAGGSLARIASFAAIGSMGTLFIAIAPFTEETTVAALYYLVHSTFAAGVLFLVVDMVQSRRGTCALELRAPIVQSGLVASLFFAAAIATTGLPPLSGFVGKLFVLDALRDHPWAVWVWGVVLVTSLVSVVGFAQAGSVVFWKAHSQPADETTQPPATGVALAGLGMVLGSIVIMTLAAGPLTAYLTDTAAQLYAPDAYIGAVLGGEE</sequence>
<gene>
    <name evidence="11" type="primary">mrpD</name>
    <name evidence="11" type="ORF">ROE7235_02682</name>
</gene>
<organism evidence="11 12">
    <name type="scientific">Roseinatronobacter ekhonensis</name>
    <dbReference type="NCBI Taxonomy" id="254356"/>
    <lineage>
        <taxon>Bacteria</taxon>
        <taxon>Pseudomonadati</taxon>
        <taxon>Pseudomonadota</taxon>
        <taxon>Alphaproteobacteria</taxon>
        <taxon>Rhodobacterales</taxon>
        <taxon>Paracoccaceae</taxon>
        <taxon>Roseinatronobacter</taxon>
    </lineage>
</organism>
<feature type="transmembrane region" description="Helical" evidence="9">
    <location>
        <begin position="203"/>
        <end position="230"/>
    </location>
</feature>
<accession>A0A3B0MPJ2</accession>
<evidence type="ECO:0000256" key="6">
    <source>
        <dbReference type="ARBA" id="ARBA00022989"/>
    </source>
</evidence>
<dbReference type="PANTHER" id="PTHR42703:SF1">
    <property type="entry name" value="NA(+)_H(+) ANTIPORTER SUBUNIT D1"/>
    <property type="match status" value="1"/>
</dbReference>
<feature type="transmembrane region" description="Helical" evidence="9">
    <location>
        <begin position="455"/>
        <end position="479"/>
    </location>
</feature>
<name>A0A3B0MPJ2_9RHOB</name>
<evidence type="ECO:0000256" key="8">
    <source>
        <dbReference type="RuleBase" id="RU000320"/>
    </source>
</evidence>
<dbReference type="GO" id="GO:0042773">
    <property type="term" value="P:ATP synthesis coupled electron transport"/>
    <property type="evidence" value="ECO:0007669"/>
    <property type="project" value="InterPro"/>
</dbReference>
<dbReference type="OrthoDB" id="9768329at2"/>
<feature type="transmembrane region" description="Helical" evidence="9">
    <location>
        <begin position="7"/>
        <end position="26"/>
    </location>
</feature>
<dbReference type="EMBL" id="UIHC01000031">
    <property type="protein sequence ID" value="SUZ32917.1"/>
    <property type="molecule type" value="Genomic_DNA"/>
</dbReference>
<evidence type="ECO:0000256" key="4">
    <source>
        <dbReference type="ARBA" id="ARBA00022475"/>
    </source>
</evidence>
<feature type="transmembrane region" description="Helical" evidence="9">
    <location>
        <begin position="329"/>
        <end position="348"/>
    </location>
</feature>